<gene>
    <name evidence="3" type="ORF">ACFO0B_07925</name>
</gene>
<dbReference type="Gene3D" id="1.10.10.2840">
    <property type="entry name" value="PucR C-terminal helix-turn-helix domain"/>
    <property type="match status" value="1"/>
</dbReference>
<organism evidence="3 4">
    <name type="scientific">Nocardia jiangsuensis</name>
    <dbReference type="NCBI Taxonomy" id="1691563"/>
    <lineage>
        <taxon>Bacteria</taxon>
        <taxon>Bacillati</taxon>
        <taxon>Actinomycetota</taxon>
        <taxon>Actinomycetes</taxon>
        <taxon>Mycobacteriales</taxon>
        <taxon>Nocardiaceae</taxon>
        <taxon>Nocardia</taxon>
    </lineage>
</organism>
<feature type="domain" description="PucR C-terminal helix-turn-helix" evidence="1">
    <location>
        <begin position="343"/>
        <end position="399"/>
    </location>
</feature>
<feature type="domain" description="RsbT co-antagonist protein RsbRD N-terminal" evidence="2">
    <location>
        <begin position="48"/>
        <end position="162"/>
    </location>
</feature>
<dbReference type="InterPro" id="IPR051448">
    <property type="entry name" value="CdaR-like_regulators"/>
</dbReference>
<dbReference type="Pfam" id="PF14361">
    <property type="entry name" value="RsbRD_N"/>
    <property type="match status" value="1"/>
</dbReference>
<proteinExistence type="predicted"/>
<dbReference type="PANTHER" id="PTHR33744:SF1">
    <property type="entry name" value="DNA-BINDING TRANSCRIPTIONAL ACTIVATOR ADER"/>
    <property type="match status" value="1"/>
</dbReference>
<name>A0ABV8DR51_9NOCA</name>
<protein>
    <submittedName>
        <fullName evidence="3">PucR family transcriptional regulator</fullName>
    </submittedName>
</protein>
<dbReference type="InterPro" id="IPR025736">
    <property type="entry name" value="PucR_C-HTH_dom"/>
</dbReference>
<reference evidence="4" key="1">
    <citation type="journal article" date="2019" name="Int. J. Syst. Evol. Microbiol.">
        <title>The Global Catalogue of Microorganisms (GCM) 10K type strain sequencing project: providing services to taxonomists for standard genome sequencing and annotation.</title>
        <authorList>
            <consortium name="The Broad Institute Genomics Platform"/>
            <consortium name="The Broad Institute Genome Sequencing Center for Infectious Disease"/>
            <person name="Wu L."/>
            <person name="Ma J."/>
        </authorList>
    </citation>
    <scope>NUCLEOTIDE SEQUENCE [LARGE SCALE GENOMIC DNA]</scope>
    <source>
        <strain evidence="4">CGMCC 4.7330</strain>
    </source>
</reference>
<dbReference type="InterPro" id="IPR042070">
    <property type="entry name" value="PucR_C-HTH_sf"/>
</dbReference>
<dbReference type="Proteomes" id="UP001595696">
    <property type="component" value="Unassembled WGS sequence"/>
</dbReference>
<dbReference type="RefSeq" id="WP_378611669.1">
    <property type="nucleotide sequence ID" value="NZ_JBHSAX010000007.1"/>
</dbReference>
<sequence length="421" mass="45064">MRTSSPCATRELRIAGMPAAGYLRHDPRLSHQLLGHVAGGAEPRGATMPCGASRREAAEVIRGCLDLVAVALQGDPAVEVPERLHARIGDWAADGVDLEAVQHATHLGFRFVLELLGRRATGADSRAMVVAGQRLAEVLDRLVTAFTGSYLRELRAQSTARDDAGGRLASALIAGDAGAAQLRGSGFPAADAYAVLALGVATETLEDRAVRDESEAGRRLRRMRLELATRRDGPPPALLGPDGGTVLLAEDRLEDTAAADLLAGLQRAAGVPLLGTVVHALTGAVPAATRDAHELLDLAQRLRRPAGLYRMADLAVEYQITRPGPGRRRLAAVLDPLHAQPELLNTLVVHLRNDRNRQRTSRALHIHANTIDHRMRRIAQHTGFDPMNMDGLWYLRAAIVARAYEAETGPVRSAELPAAAG</sequence>
<evidence type="ECO:0000313" key="3">
    <source>
        <dbReference type="EMBL" id="MFC3961912.1"/>
    </source>
</evidence>
<evidence type="ECO:0000259" key="2">
    <source>
        <dbReference type="Pfam" id="PF14361"/>
    </source>
</evidence>
<evidence type="ECO:0000313" key="4">
    <source>
        <dbReference type="Proteomes" id="UP001595696"/>
    </source>
</evidence>
<dbReference type="PANTHER" id="PTHR33744">
    <property type="entry name" value="CARBOHYDRATE DIACID REGULATOR"/>
    <property type="match status" value="1"/>
</dbReference>
<comment type="caution">
    <text evidence="3">The sequence shown here is derived from an EMBL/GenBank/DDBJ whole genome shotgun (WGS) entry which is preliminary data.</text>
</comment>
<dbReference type="EMBL" id="JBHSAX010000007">
    <property type="protein sequence ID" value="MFC3961912.1"/>
    <property type="molecule type" value="Genomic_DNA"/>
</dbReference>
<keyword evidence="4" id="KW-1185">Reference proteome</keyword>
<accession>A0ABV8DR51</accession>
<evidence type="ECO:0000259" key="1">
    <source>
        <dbReference type="Pfam" id="PF13556"/>
    </source>
</evidence>
<dbReference type="Pfam" id="PF13556">
    <property type="entry name" value="HTH_30"/>
    <property type="match status" value="1"/>
</dbReference>
<dbReference type="InterPro" id="IPR025751">
    <property type="entry name" value="RsbRD_N_dom"/>
</dbReference>